<keyword evidence="3" id="KW-0732">Signal</keyword>
<dbReference type="RefSeq" id="WP_168836487.1">
    <property type="nucleotide sequence ID" value="NZ_JABAIK010000009.1"/>
</dbReference>
<feature type="domain" description="Periplasmic binding protein/LacI sugar binding" evidence="4">
    <location>
        <begin position="42"/>
        <end position="299"/>
    </location>
</feature>
<evidence type="ECO:0000256" key="1">
    <source>
        <dbReference type="ARBA" id="ARBA00004196"/>
    </source>
</evidence>
<name>A0A7X8TRG8_9VIBR</name>
<evidence type="ECO:0000313" key="5">
    <source>
        <dbReference type="EMBL" id="NLS13399.1"/>
    </source>
</evidence>
<dbReference type="EMBL" id="JABAIK010000009">
    <property type="protein sequence ID" value="NLS13399.1"/>
    <property type="molecule type" value="Genomic_DNA"/>
</dbReference>
<evidence type="ECO:0000313" key="6">
    <source>
        <dbReference type="Proteomes" id="UP000535589"/>
    </source>
</evidence>
<dbReference type="InterPro" id="IPR001761">
    <property type="entry name" value="Peripla_BP/Lac1_sug-bd_dom"/>
</dbReference>
<reference evidence="5 6" key="1">
    <citation type="submission" date="2020-04" db="EMBL/GenBank/DDBJ databases">
        <title>Vibrio sp. SM6, a novel species isolated from seawater.</title>
        <authorList>
            <person name="Wang X."/>
        </authorList>
    </citation>
    <scope>NUCLEOTIDE SEQUENCE [LARGE SCALE GENOMIC DNA]</scope>
    <source>
        <strain evidence="5 6">SM6</strain>
    </source>
</reference>
<dbReference type="InterPro" id="IPR028082">
    <property type="entry name" value="Peripla_BP_I"/>
</dbReference>
<dbReference type="Proteomes" id="UP000535589">
    <property type="component" value="Unassembled WGS sequence"/>
</dbReference>
<comment type="similarity">
    <text evidence="2">Belongs to the bacterial solute-binding protein 2 family.</text>
</comment>
<dbReference type="InterPro" id="IPR014301">
    <property type="entry name" value="TMAO_TorT"/>
</dbReference>
<dbReference type="NCBIfam" id="NF008185">
    <property type="entry name" value="PRK10936.1"/>
    <property type="match status" value="1"/>
</dbReference>
<dbReference type="PANTHER" id="PTHR46847:SF1">
    <property type="entry name" value="D-ALLOSE-BINDING PERIPLASMIC PROTEIN-RELATED"/>
    <property type="match status" value="1"/>
</dbReference>
<protein>
    <submittedName>
        <fullName evidence="5">TMAO reductase system periplasmic protein TorT</fullName>
    </submittedName>
</protein>
<proteinExistence type="inferred from homology"/>
<accession>A0A7X8TRG8</accession>
<evidence type="ECO:0000259" key="4">
    <source>
        <dbReference type="Pfam" id="PF00532"/>
    </source>
</evidence>
<dbReference type="SUPFAM" id="SSF53822">
    <property type="entry name" value="Periplasmic binding protein-like I"/>
    <property type="match status" value="1"/>
</dbReference>
<evidence type="ECO:0000256" key="3">
    <source>
        <dbReference type="ARBA" id="ARBA00022729"/>
    </source>
</evidence>
<dbReference type="NCBIfam" id="TIGR02955">
    <property type="entry name" value="TMAO_TorT"/>
    <property type="match status" value="1"/>
</dbReference>
<dbReference type="PANTHER" id="PTHR46847">
    <property type="entry name" value="D-ALLOSE-BINDING PERIPLASMIC PROTEIN-RELATED"/>
    <property type="match status" value="1"/>
</dbReference>
<dbReference type="Gene3D" id="3.40.50.2300">
    <property type="match status" value="2"/>
</dbReference>
<dbReference type="CDD" id="cd06306">
    <property type="entry name" value="PBP1_TorT-like"/>
    <property type="match status" value="1"/>
</dbReference>
<dbReference type="AlphaFoldDB" id="A0A7X8TRG8"/>
<dbReference type="Pfam" id="PF00532">
    <property type="entry name" value="Peripla_BP_1"/>
    <property type="match status" value="1"/>
</dbReference>
<gene>
    <name evidence="5" type="primary">torT</name>
    <name evidence="5" type="ORF">HGP28_10890</name>
</gene>
<sequence>MRNRLPPFFQHIHACLTQGTRVLWASIGAFSLLFSTTSLAEHKLCAIYPHLKDSYWISVNYGMVSEAKRQGVTLRVLEAGGYLNLEKQQEQLQLCQSWGADAILLGTVDPEAYRSSLGYWVKDTPVFSTVNPLWLNDEQKTHHKGQVGASWYQMGFETGEFLASQYPDTSDKVARVALLLGPKNSGGTKPVAQGFYDAIKNSNIDVVETLWADNDKELQRNLVQQVLEQNPIDYIVGSAVAIEAAISELRSANRENEIGLISIYLSHGVYRGLLRNKVEYAPSDQMVLQGRKAVQQAVAYLNQQTYSFDDKTKIIGLTPNNIDEIDVKESLSPSKFRPVFEVKANIQ</sequence>
<evidence type="ECO:0000256" key="2">
    <source>
        <dbReference type="ARBA" id="ARBA00007639"/>
    </source>
</evidence>
<comment type="subcellular location">
    <subcellularLocation>
        <location evidence="1">Cell envelope</location>
    </subcellularLocation>
</comment>
<comment type="caution">
    <text evidence="5">The sequence shown here is derived from an EMBL/GenBank/DDBJ whole genome shotgun (WGS) entry which is preliminary data.</text>
</comment>
<dbReference type="GO" id="GO:0030313">
    <property type="term" value="C:cell envelope"/>
    <property type="evidence" value="ECO:0007669"/>
    <property type="project" value="UniProtKB-SubCell"/>
</dbReference>
<organism evidence="5 6">
    <name type="scientific">Vibrio agarilyticus</name>
    <dbReference type="NCBI Taxonomy" id="2726741"/>
    <lineage>
        <taxon>Bacteria</taxon>
        <taxon>Pseudomonadati</taxon>
        <taxon>Pseudomonadota</taxon>
        <taxon>Gammaproteobacteria</taxon>
        <taxon>Vibrionales</taxon>
        <taxon>Vibrionaceae</taxon>
        <taxon>Vibrio</taxon>
    </lineage>
</organism>
<keyword evidence="6" id="KW-1185">Reference proteome</keyword>